<keyword evidence="2" id="KW-0813">Transport</keyword>
<dbReference type="InterPro" id="IPR003593">
    <property type="entry name" value="AAA+_ATPase"/>
</dbReference>
<dbReference type="EMBL" id="NZBU01000001">
    <property type="protein sequence ID" value="MAG21714.1"/>
    <property type="molecule type" value="Genomic_DNA"/>
</dbReference>
<dbReference type="Proteomes" id="UP000226592">
    <property type="component" value="Unassembled WGS sequence"/>
</dbReference>
<evidence type="ECO:0000313" key="6">
    <source>
        <dbReference type="EMBL" id="MAG21714.1"/>
    </source>
</evidence>
<dbReference type="Pfam" id="PF13732">
    <property type="entry name" value="DrrA1-3_C"/>
    <property type="match status" value="1"/>
</dbReference>
<evidence type="ECO:0000256" key="4">
    <source>
        <dbReference type="ARBA" id="ARBA00022840"/>
    </source>
</evidence>
<evidence type="ECO:0000256" key="2">
    <source>
        <dbReference type="ARBA" id="ARBA00022448"/>
    </source>
</evidence>
<dbReference type="PROSITE" id="PS00211">
    <property type="entry name" value="ABC_TRANSPORTER_1"/>
    <property type="match status" value="1"/>
</dbReference>
<organism evidence="6 7">
    <name type="scientific">Candidatus Iainarchaeum sp</name>
    <dbReference type="NCBI Taxonomy" id="3101447"/>
    <lineage>
        <taxon>Archaea</taxon>
        <taxon>Candidatus Iainarchaeota</taxon>
        <taxon>Candidatus Iainarchaeia</taxon>
        <taxon>Candidatus Iainarchaeales</taxon>
        <taxon>Candidatus Iainarchaeaceae</taxon>
        <taxon>Candidatus Iainarchaeum</taxon>
    </lineage>
</organism>
<dbReference type="InterPro" id="IPR003439">
    <property type="entry name" value="ABC_transporter-like_ATP-bd"/>
</dbReference>
<dbReference type="PROSITE" id="PS50893">
    <property type="entry name" value="ABC_TRANSPORTER_2"/>
    <property type="match status" value="1"/>
</dbReference>
<evidence type="ECO:0000256" key="1">
    <source>
        <dbReference type="ARBA" id="ARBA00005417"/>
    </source>
</evidence>
<reference evidence="7" key="1">
    <citation type="submission" date="2017-09" db="EMBL/GenBank/DDBJ databases">
        <title>The Reconstruction of 2,631 Draft Metagenome-Assembled Genomes from the Global Oceans.</title>
        <authorList>
            <person name="Tully B.J."/>
            <person name="Graham E.D."/>
            <person name="Heidelberg J.F."/>
        </authorList>
    </citation>
    <scope>NUCLEOTIDE SEQUENCE [LARGE SCALE GENOMIC DNA]</scope>
</reference>
<dbReference type="InterPro" id="IPR050763">
    <property type="entry name" value="ABC_transporter_ATP-binding"/>
</dbReference>
<evidence type="ECO:0000259" key="5">
    <source>
        <dbReference type="PROSITE" id="PS50893"/>
    </source>
</evidence>
<proteinExistence type="inferred from homology"/>
<gene>
    <name evidence="6" type="ORF">CL943_00215</name>
</gene>
<evidence type="ECO:0000313" key="7">
    <source>
        <dbReference type="Proteomes" id="UP000226592"/>
    </source>
</evidence>
<evidence type="ECO:0000256" key="3">
    <source>
        <dbReference type="ARBA" id="ARBA00022741"/>
    </source>
</evidence>
<sequence>MAKIVEARNLVKSFKIKENSGKLIKDFFYPSQQSFRALDDVSLSIEEGETLGLLGPNGAGKTTFTKCLCGLISPDEGQITIDSRPVGESANNIGVTLGYHLVYHRLTGYDNLKFFAKLYKVKNYKERIKELSEFFELDKRIHNFVENYSLGMKAKLALARALIHNPDVLLLDEPTLGLDPRISATIRSEIKAMKKTILLTTHYMPEAQELCDRIAIINKGSIIVVDTPEKLKKMVEKHTIVEVNLQELNGSLKNELNEQNFVHGVSSYRDRLRIIIDRKSDLPELLLMLSKHNITKVDEYEPTLEDVFLKLVGE</sequence>
<accession>A0A2D6LZX1</accession>
<name>A0A2D6LZX1_9ARCH</name>
<protein>
    <submittedName>
        <fullName evidence="6">Daunorubicin ABC transporter ATP-binding protein</fullName>
    </submittedName>
</protein>
<dbReference type="InterPro" id="IPR027417">
    <property type="entry name" value="P-loop_NTPase"/>
</dbReference>
<keyword evidence="3" id="KW-0547">Nucleotide-binding</keyword>
<feature type="domain" description="ABC transporter" evidence="5">
    <location>
        <begin position="5"/>
        <end position="244"/>
    </location>
</feature>
<dbReference type="GO" id="GO:0016887">
    <property type="term" value="F:ATP hydrolysis activity"/>
    <property type="evidence" value="ECO:0007669"/>
    <property type="project" value="InterPro"/>
</dbReference>
<dbReference type="InterPro" id="IPR025302">
    <property type="entry name" value="DrrA1/2-like_C"/>
</dbReference>
<dbReference type="GO" id="GO:0005524">
    <property type="term" value="F:ATP binding"/>
    <property type="evidence" value="ECO:0007669"/>
    <property type="project" value="UniProtKB-KW"/>
</dbReference>
<dbReference type="Gene3D" id="3.40.50.300">
    <property type="entry name" value="P-loop containing nucleotide triphosphate hydrolases"/>
    <property type="match status" value="1"/>
</dbReference>
<dbReference type="SUPFAM" id="SSF52540">
    <property type="entry name" value="P-loop containing nucleoside triphosphate hydrolases"/>
    <property type="match status" value="1"/>
</dbReference>
<dbReference type="PANTHER" id="PTHR42711:SF5">
    <property type="entry name" value="ABC TRANSPORTER ATP-BINDING PROTEIN NATA"/>
    <property type="match status" value="1"/>
</dbReference>
<comment type="similarity">
    <text evidence="1">Belongs to the ABC transporter superfamily.</text>
</comment>
<dbReference type="SMART" id="SM00382">
    <property type="entry name" value="AAA"/>
    <property type="match status" value="1"/>
</dbReference>
<dbReference type="Pfam" id="PF00005">
    <property type="entry name" value="ABC_tran"/>
    <property type="match status" value="1"/>
</dbReference>
<keyword evidence="4 6" id="KW-0067">ATP-binding</keyword>
<dbReference type="AlphaFoldDB" id="A0A2D6LZX1"/>
<dbReference type="PANTHER" id="PTHR42711">
    <property type="entry name" value="ABC TRANSPORTER ATP-BINDING PROTEIN"/>
    <property type="match status" value="1"/>
</dbReference>
<dbReference type="InterPro" id="IPR017871">
    <property type="entry name" value="ABC_transporter-like_CS"/>
</dbReference>
<comment type="caution">
    <text evidence="6">The sequence shown here is derived from an EMBL/GenBank/DDBJ whole genome shotgun (WGS) entry which is preliminary data.</text>
</comment>